<dbReference type="Gramene" id="C.cajan_25923.t">
    <property type="protein sequence ID" value="C.cajan_25923.t.cds1"/>
    <property type="gene ID" value="C.cajan_25923"/>
</dbReference>
<proteinExistence type="predicted"/>
<dbReference type="PANTHER" id="PTHR43383:SF2">
    <property type="entry name" value="AMIDOHYDROLASE 2 FAMILY PROTEIN"/>
    <property type="match status" value="1"/>
</dbReference>
<gene>
    <name evidence="2" type="ORF">KK1_026512</name>
</gene>
<keyword evidence="3" id="KW-1185">Reference proteome</keyword>
<dbReference type="InterPro" id="IPR013103">
    <property type="entry name" value="RVT_2"/>
</dbReference>
<protein>
    <submittedName>
        <fullName evidence="2">Retrovirus-related Pol polyprotein from transposon TNT 1-94</fullName>
    </submittedName>
</protein>
<feature type="domain" description="Reverse transcriptase Ty1/copia-type" evidence="1">
    <location>
        <begin position="11"/>
        <end position="252"/>
    </location>
</feature>
<sequence>MQTEIDALVLNKTWDVVEPPPNIKPIGCKWVYKIKRNPDGSIERYKARLVAKGYSQIEGVDYFDTFSPVVKMATIRVVLAIASVHRWTLQQLDVSNAFLHGDLTEDVYMSLPPGFSGQSSTQCCKLHKSLYGLKHASRCWYDKLSHLLFTCGYQQAQADHNLFIKASNSAITVLIIYVDDIVLTGNSDSEITAIKHALHTHFRIKDLGILKYFLGIEVAHSEAGISLCQHKYCLDLLSSAGMLGCKPSTTPMDSSLRLHKDSCPPLADPLAY</sequence>
<dbReference type="EMBL" id="KQ483435">
    <property type="protein sequence ID" value="KYP51628.1"/>
    <property type="molecule type" value="Genomic_DNA"/>
</dbReference>
<name>A0A151SA16_CAJCA</name>
<dbReference type="SUPFAM" id="SSF56672">
    <property type="entry name" value="DNA/RNA polymerases"/>
    <property type="match status" value="1"/>
</dbReference>
<dbReference type="Pfam" id="PF07727">
    <property type="entry name" value="RVT_2"/>
    <property type="match status" value="1"/>
</dbReference>
<dbReference type="OMA" id="HTHFRIK"/>
<evidence type="ECO:0000313" key="2">
    <source>
        <dbReference type="EMBL" id="KYP51628.1"/>
    </source>
</evidence>
<dbReference type="Proteomes" id="UP000075243">
    <property type="component" value="Unassembled WGS sequence"/>
</dbReference>
<accession>A0A151SA16</accession>
<dbReference type="PANTHER" id="PTHR43383">
    <property type="entry name" value="NODULIN 6"/>
    <property type="match status" value="1"/>
</dbReference>
<reference evidence="2" key="1">
    <citation type="journal article" date="2012" name="Nat. Biotechnol.">
        <title>Draft genome sequence of pigeonpea (Cajanus cajan), an orphan legume crop of resource-poor farmers.</title>
        <authorList>
            <person name="Varshney R.K."/>
            <person name="Chen W."/>
            <person name="Li Y."/>
            <person name="Bharti A.K."/>
            <person name="Saxena R.K."/>
            <person name="Schlueter J.A."/>
            <person name="Donoghue M.T."/>
            <person name="Azam S."/>
            <person name="Fan G."/>
            <person name="Whaley A.M."/>
            <person name="Farmer A.D."/>
            <person name="Sheridan J."/>
            <person name="Iwata A."/>
            <person name="Tuteja R."/>
            <person name="Penmetsa R.V."/>
            <person name="Wu W."/>
            <person name="Upadhyaya H.D."/>
            <person name="Yang S.P."/>
            <person name="Shah T."/>
            <person name="Saxena K.B."/>
            <person name="Michael T."/>
            <person name="McCombie W.R."/>
            <person name="Yang B."/>
            <person name="Zhang G."/>
            <person name="Yang H."/>
            <person name="Wang J."/>
            <person name="Spillane C."/>
            <person name="Cook D.R."/>
            <person name="May G.D."/>
            <person name="Xu X."/>
            <person name="Jackson S.A."/>
        </authorList>
    </citation>
    <scope>NUCLEOTIDE SEQUENCE [LARGE SCALE GENOMIC DNA]</scope>
</reference>
<dbReference type="InterPro" id="IPR043502">
    <property type="entry name" value="DNA/RNA_pol_sf"/>
</dbReference>
<dbReference type="AlphaFoldDB" id="A0A151SA16"/>
<evidence type="ECO:0000313" key="3">
    <source>
        <dbReference type="Proteomes" id="UP000075243"/>
    </source>
</evidence>
<evidence type="ECO:0000259" key="1">
    <source>
        <dbReference type="Pfam" id="PF07727"/>
    </source>
</evidence>
<organism evidence="2 3">
    <name type="scientific">Cajanus cajan</name>
    <name type="common">Pigeon pea</name>
    <name type="synonym">Cajanus indicus</name>
    <dbReference type="NCBI Taxonomy" id="3821"/>
    <lineage>
        <taxon>Eukaryota</taxon>
        <taxon>Viridiplantae</taxon>
        <taxon>Streptophyta</taxon>
        <taxon>Embryophyta</taxon>
        <taxon>Tracheophyta</taxon>
        <taxon>Spermatophyta</taxon>
        <taxon>Magnoliopsida</taxon>
        <taxon>eudicotyledons</taxon>
        <taxon>Gunneridae</taxon>
        <taxon>Pentapetalae</taxon>
        <taxon>rosids</taxon>
        <taxon>fabids</taxon>
        <taxon>Fabales</taxon>
        <taxon>Fabaceae</taxon>
        <taxon>Papilionoideae</taxon>
        <taxon>50 kb inversion clade</taxon>
        <taxon>NPAAA clade</taxon>
        <taxon>indigoferoid/millettioid clade</taxon>
        <taxon>Phaseoleae</taxon>
        <taxon>Cajanus</taxon>
    </lineage>
</organism>